<dbReference type="InterPro" id="IPR050087">
    <property type="entry name" value="AON_synthase_class-II"/>
</dbReference>
<dbReference type="GO" id="GO:0016740">
    <property type="term" value="F:transferase activity"/>
    <property type="evidence" value="ECO:0007669"/>
    <property type="project" value="UniProtKB-KW"/>
</dbReference>
<accession>A0A0D3HYQ6</accession>
<evidence type="ECO:0000256" key="2">
    <source>
        <dbReference type="ARBA" id="ARBA00010008"/>
    </source>
</evidence>
<evidence type="ECO:0000313" key="7">
    <source>
        <dbReference type="Proteomes" id="UP000013827"/>
    </source>
</evidence>
<dbReference type="AlphaFoldDB" id="A0A0D3HYQ6"/>
<comment type="cofactor">
    <cofactor evidence="1">
        <name>pyridoxal 5'-phosphate</name>
        <dbReference type="ChEBI" id="CHEBI:597326"/>
    </cofactor>
</comment>
<proteinExistence type="inferred from homology"/>
<dbReference type="RefSeq" id="XP_005756570.1">
    <property type="nucleotide sequence ID" value="XM_005756513.1"/>
</dbReference>
<name>A0A0D3HYQ6_EMIH1</name>
<evidence type="ECO:0000259" key="5">
    <source>
        <dbReference type="Pfam" id="PF00155"/>
    </source>
</evidence>
<dbReference type="GeneID" id="17250288"/>
<dbReference type="InterPro" id="IPR004839">
    <property type="entry name" value="Aminotransferase_I/II_large"/>
</dbReference>
<dbReference type="InterPro" id="IPR015422">
    <property type="entry name" value="PyrdxlP-dep_Trfase_small"/>
</dbReference>
<reference evidence="7" key="1">
    <citation type="journal article" date="2013" name="Nature">
        <title>Pan genome of the phytoplankton Emiliania underpins its global distribution.</title>
        <authorList>
            <person name="Read B.A."/>
            <person name="Kegel J."/>
            <person name="Klute M.J."/>
            <person name="Kuo A."/>
            <person name="Lefebvre S.C."/>
            <person name="Maumus F."/>
            <person name="Mayer C."/>
            <person name="Miller J."/>
            <person name="Monier A."/>
            <person name="Salamov A."/>
            <person name="Young J."/>
            <person name="Aguilar M."/>
            <person name="Claverie J.M."/>
            <person name="Frickenhaus S."/>
            <person name="Gonzalez K."/>
            <person name="Herman E.K."/>
            <person name="Lin Y.C."/>
            <person name="Napier J."/>
            <person name="Ogata H."/>
            <person name="Sarno A.F."/>
            <person name="Shmutz J."/>
            <person name="Schroeder D."/>
            <person name="de Vargas C."/>
            <person name="Verret F."/>
            <person name="von Dassow P."/>
            <person name="Valentin K."/>
            <person name="Van de Peer Y."/>
            <person name="Wheeler G."/>
            <person name="Dacks J.B."/>
            <person name="Delwiche C.F."/>
            <person name="Dyhrman S.T."/>
            <person name="Glockner G."/>
            <person name="John U."/>
            <person name="Richards T."/>
            <person name="Worden A.Z."/>
            <person name="Zhang X."/>
            <person name="Grigoriev I.V."/>
            <person name="Allen A.E."/>
            <person name="Bidle K."/>
            <person name="Borodovsky M."/>
            <person name="Bowler C."/>
            <person name="Brownlee C."/>
            <person name="Cock J.M."/>
            <person name="Elias M."/>
            <person name="Gladyshev V.N."/>
            <person name="Groth M."/>
            <person name="Guda C."/>
            <person name="Hadaegh A."/>
            <person name="Iglesias-Rodriguez M.D."/>
            <person name="Jenkins J."/>
            <person name="Jones B.M."/>
            <person name="Lawson T."/>
            <person name="Leese F."/>
            <person name="Lindquist E."/>
            <person name="Lobanov A."/>
            <person name="Lomsadze A."/>
            <person name="Malik S.B."/>
            <person name="Marsh M.E."/>
            <person name="Mackinder L."/>
            <person name="Mock T."/>
            <person name="Mueller-Roeber B."/>
            <person name="Pagarete A."/>
            <person name="Parker M."/>
            <person name="Probert I."/>
            <person name="Quesneville H."/>
            <person name="Raines C."/>
            <person name="Rensing S.A."/>
            <person name="Riano-Pachon D.M."/>
            <person name="Richier S."/>
            <person name="Rokitta S."/>
            <person name="Shiraiwa Y."/>
            <person name="Soanes D.M."/>
            <person name="van der Giezen M."/>
            <person name="Wahlund T.M."/>
            <person name="Williams B."/>
            <person name="Wilson W."/>
            <person name="Wolfe G."/>
            <person name="Wurch L.L."/>
        </authorList>
    </citation>
    <scope>NUCLEOTIDE SEQUENCE</scope>
</reference>
<keyword evidence="7" id="KW-1185">Reference proteome</keyword>
<organism evidence="6 7">
    <name type="scientific">Emiliania huxleyi (strain CCMP1516)</name>
    <dbReference type="NCBI Taxonomy" id="280463"/>
    <lineage>
        <taxon>Eukaryota</taxon>
        <taxon>Haptista</taxon>
        <taxon>Haptophyta</taxon>
        <taxon>Prymnesiophyceae</taxon>
        <taxon>Isochrysidales</taxon>
        <taxon>Noelaerhabdaceae</taxon>
        <taxon>Emiliania</taxon>
    </lineage>
</organism>
<dbReference type="SUPFAM" id="SSF53383">
    <property type="entry name" value="PLP-dependent transferases"/>
    <property type="match status" value="1"/>
</dbReference>
<feature type="domain" description="Aminotransferase class I/classII large" evidence="5">
    <location>
        <begin position="5"/>
        <end position="163"/>
    </location>
</feature>
<dbReference type="STRING" id="2903.R1D010"/>
<dbReference type="GO" id="GO:0030170">
    <property type="term" value="F:pyridoxal phosphate binding"/>
    <property type="evidence" value="ECO:0007669"/>
    <property type="project" value="InterPro"/>
</dbReference>
<dbReference type="PANTHER" id="PTHR13693">
    <property type="entry name" value="CLASS II AMINOTRANSFERASE/8-AMINO-7-OXONONANOATE SYNTHASE"/>
    <property type="match status" value="1"/>
</dbReference>
<dbReference type="Gene3D" id="3.40.640.10">
    <property type="entry name" value="Type I PLP-dependent aspartate aminotransferase-like (Major domain)"/>
    <property type="match status" value="1"/>
</dbReference>
<dbReference type="PaxDb" id="2903-EOD04141"/>
<reference evidence="6" key="2">
    <citation type="submission" date="2024-10" db="UniProtKB">
        <authorList>
            <consortium name="EnsemblProtists"/>
        </authorList>
    </citation>
    <scope>IDENTIFICATION</scope>
</reference>
<keyword evidence="4" id="KW-0663">Pyridoxal phosphate</keyword>
<sequence>MTLAVVTCRLLSKAFGAHGGFVACSSPLHQLLLSRGRAGIYSTALPLPAVAAADAALALATPQRRAQLWARVCAFEAAIGSAPRQACGAARGPLKACGWRSPIVPIEVGSEAAALEASARLQRSGFLVPAIRPPTVPEGTSRLRVVVTAGHEEEEVAELARALSESGVLRLRDAHARGEGEY</sequence>
<protein>
    <recommendedName>
        <fullName evidence="5">Aminotransferase class I/classII large domain-containing protein</fullName>
    </recommendedName>
</protein>
<dbReference type="KEGG" id="ehx:EMIHUDRAFT_250705"/>
<evidence type="ECO:0000256" key="4">
    <source>
        <dbReference type="ARBA" id="ARBA00022898"/>
    </source>
</evidence>
<evidence type="ECO:0000256" key="1">
    <source>
        <dbReference type="ARBA" id="ARBA00001933"/>
    </source>
</evidence>
<dbReference type="eggNOG" id="KOG1359">
    <property type="taxonomic scope" value="Eukaryota"/>
</dbReference>
<dbReference type="HOGENOM" id="CLU_1484639_0_0_1"/>
<dbReference type="Pfam" id="PF00155">
    <property type="entry name" value="Aminotran_1_2"/>
    <property type="match status" value="1"/>
</dbReference>
<keyword evidence="3" id="KW-0808">Transferase</keyword>
<dbReference type="PANTHER" id="PTHR13693:SF77">
    <property type="entry name" value="8-AMINO-7-OXONONANOATE SYNTHASE"/>
    <property type="match status" value="1"/>
</dbReference>
<comment type="similarity">
    <text evidence="2">Belongs to the class-II pyridoxal-phosphate-dependent aminotransferase family. BioF subfamily.</text>
</comment>
<dbReference type="GO" id="GO:0009102">
    <property type="term" value="P:biotin biosynthetic process"/>
    <property type="evidence" value="ECO:0007669"/>
    <property type="project" value="TreeGrafter"/>
</dbReference>
<evidence type="ECO:0000256" key="3">
    <source>
        <dbReference type="ARBA" id="ARBA00022679"/>
    </source>
</evidence>
<dbReference type="Gene3D" id="3.90.1150.10">
    <property type="entry name" value="Aspartate Aminotransferase, domain 1"/>
    <property type="match status" value="1"/>
</dbReference>
<dbReference type="EnsemblProtists" id="EOD04141">
    <property type="protein sequence ID" value="EOD04141"/>
    <property type="gene ID" value="EMIHUDRAFT_250705"/>
</dbReference>
<dbReference type="Proteomes" id="UP000013827">
    <property type="component" value="Unassembled WGS sequence"/>
</dbReference>
<dbReference type="InterPro" id="IPR015424">
    <property type="entry name" value="PyrdxlP-dep_Trfase"/>
</dbReference>
<evidence type="ECO:0000313" key="6">
    <source>
        <dbReference type="EnsemblProtists" id="EOD04141"/>
    </source>
</evidence>
<dbReference type="InterPro" id="IPR015421">
    <property type="entry name" value="PyrdxlP-dep_Trfase_major"/>
</dbReference>